<dbReference type="PROSITE" id="PS50893">
    <property type="entry name" value="ABC_TRANSPORTER_2"/>
    <property type="match status" value="1"/>
</dbReference>
<dbReference type="InterPro" id="IPR027417">
    <property type="entry name" value="P-loop_NTPase"/>
</dbReference>
<sequence>MEECNRYKKELLKKYKTSIIRNSFIVLASVILEILAPIIFKGIFAKHENAIEFNNSIIWFLIIFTLSYVVRILSIWISSKFSLKFRIEETEELYKKMFKIKYKKLNSFTPVYLVDRLSNSINVISDLIVQNIPKLIVSIIAICTIFILIFKVNKGLFILNLLLMIAYYFGKKRLTYKLGIKSQHMQKLCSENFKNVLAVTSNVDYIKQSGDNTWLISLIKGYVKNIENEIYSVNKYEQYISSGIEYLINLIQSLTYIYLVYLYMDHKILMSDLIYINLINSIFFAKLQELAKINVDLRDLKGALNFIENELIANEEENGSILIDEIKKISAKNIKLGYGKELIKEGNFSNNKGDIVYIKGKSGVGKSTLTKTFNKMLESNFIKINGIDLKELNNDSLRNRISILSQNIFMLPISIKDNILLGREVSEDKFNHIINKPFMKKFLELDDKLDTIINENGSNLSGGDKQKIALARILIDDPDVLILDESTNSIDESTAKEILDDVMETFSDKIIYIISHDNYAYKYCNNTLEINEKNLSQYNLVNKEL</sequence>
<evidence type="ECO:0000256" key="1">
    <source>
        <dbReference type="ARBA" id="ARBA00004651"/>
    </source>
</evidence>
<dbReference type="Gene3D" id="3.40.50.300">
    <property type="entry name" value="P-loop containing nucleotide triphosphate hydrolases"/>
    <property type="match status" value="1"/>
</dbReference>
<evidence type="ECO:0000256" key="5">
    <source>
        <dbReference type="ARBA" id="ARBA00022989"/>
    </source>
</evidence>
<dbReference type="EMBL" id="JAUSWN010000017">
    <property type="protein sequence ID" value="MDQ0480323.1"/>
    <property type="molecule type" value="Genomic_DNA"/>
</dbReference>
<evidence type="ECO:0000256" key="4">
    <source>
        <dbReference type="ARBA" id="ARBA00022840"/>
    </source>
</evidence>
<keyword evidence="7" id="KW-0175">Coiled coil</keyword>
<dbReference type="PANTHER" id="PTHR24221:SF654">
    <property type="entry name" value="ATP-BINDING CASSETTE SUB-FAMILY B MEMBER 6"/>
    <property type="match status" value="1"/>
</dbReference>
<feature type="transmembrane region" description="Helical" evidence="8">
    <location>
        <begin position="155"/>
        <end position="170"/>
    </location>
</feature>
<dbReference type="EC" id="3.6.3.-" evidence="11"/>
<dbReference type="PROSITE" id="PS50929">
    <property type="entry name" value="ABC_TM1F"/>
    <property type="match status" value="1"/>
</dbReference>
<protein>
    <submittedName>
        <fullName evidence="11">Subfamily B ATP-binding cassette protein MsbA</fullName>
        <ecNumber evidence="11">3.6.3.-</ecNumber>
    </submittedName>
</protein>
<feature type="domain" description="ABC transporter" evidence="9">
    <location>
        <begin position="321"/>
        <end position="545"/>
    </location>
</feature>
<evidence type="ECO:0000256" key="3">
    <source>
        <dbReference type="ARBA" id="ARBA00022741"/>
    </source>
</evidence>
<feature type="transmembrane region" description="Helical" evidence="8">
    <location>
        <begin position="20"/>
        <end position="44"/>
    </location>
</feature>
<dbReference type="Proteomes" id="UP001224418">
    <property type="component" value="Unassembled WGS sequence"/>
</dbReference>
<comment type="caution">
    <text evidence="11">The sequence shown here is derived from an EMBL/GenBank/DDBJ whole genome shotgun (WGS) entry which is preliminary data.</text>
</comment>
<organism evidence="11 12">
    <name type="scientific">Hathewaya limosa</name>
    <name type="common">Clostridium limosum</name>
    <dbReference type="NCBI Taxonomy" id="1536"/>
    <lineage>
        <taxon>Bacteria</taxon>
        <taxon>Bacillati</taxon>
        <taxon>Bacillota</taxon>
        <taxon>Clostridia</taxon>
        <taxon>Eubacteriales</taxon>
        <taxon>Clostridiaceae</taxon>
        <taxon>Hathewaya</taxon>
    </lineage>
</organism>
<name>A0ABU0JW09_HATLI</name>
<dbReference type="InterPro" id="IPR039421">
    <property type="entry name" value="Type_1_exporter"/>
</dbReference>
<dbReference type="GO" id="GO:0016787">
    <property type="term" value="F:hydrolase activity"/>
    <property type="evidence" value="ECO:0007669"/>
    <property type="project" value="UniProtKB-KW"/>
</dbReference>
<keyword evidence="5 8" id="KW-1133">Transmembrane helix</keyword>
<dbReference type="InterPro" id="IPR017871">
    <property type="entry name" value="ABC_transporter-like_CS"/>
</dbReference>
<dbReference type="SMART" id="SM00382">
    <property type="entry name" value="AAA"/>
    <property type="match status" value="1"/>
</dbReference>
<dbReference type="InterPro" id="IPR011527">
    <property type="entry name" value="ABC1_TM_dom"/>
</dbReference>
<dbReference type="InterPro" id="IPR003439">
    <property type="entry name" value="ABC_transporter-like_ATP-bd"/>
</dbReference>
<dbReference type="PROSITE" id="PS00211">
    <property type="entry name" value="ABC_TRANSPORTER_1"/>
    <property type="match status" value="1"/>
</dbReference>
<keyword evidence="4 11" id="KW-0067">ATP-binding</keyword>
<evidence type="ECO:0000256" key="7">
    <source>
        <dbReference type="SAM" id="Coils"/>
    </source>
</evidence>
<proteinExistence type="predicted"/>
<dbReference type="PANTHER" id="PTHR24221">
    <property type="entry name" value="ATP-BINDING CASSETTE SUB-FAMILY B"/>
    <property type="match status" value="1"/>
</dbReference>
<dbReference type="Pfam" id="PF00664">
    <property type="entry name" value="ABC_membrane"/>
    <property type="match status" value="1"/>
</dbReference>
<dbReference type="SUPFAM" id="SSF52540">
    <property type="entry name" value="P-loop containing nucleoside triphosphate hydrolases"/>
    <property type="match status" value="1"/>
</dbReference>
<dbReference type="SUPFAM" id="SSF90123">
    <property type="entry name" value="ABC transporter transmembrane region"/>
    <property type="match status" value="1"/>
</dbReference>
<dbReference type="RefSeq" id="WP_307356239.1">
    <property type="nucleotide sequence ID" value="NZ_BAAACJ010000013.1"/>
</dbReference>
<dbReference type="Gene3D" id="1.20.1560.10">
    <property type="entry name" value="ABC transporter type 1, transmembrane domain"/>
    <property type="match status" value="1"/>
</dbReference>
<feature type="transmembrane region" description="Helical" evidence="8">
    <location>
        <begin position="132"/>
        <end position="149"/>
    </location>
</feature>
<comment type="subcellular location">
    <subcellularLocation>
        <location evidence="1">Cell membrane</location>
        <topology evidence="1">Multi-pass membrane protein</topology>
    </subcellularLocation>
</comment>
<evidence type="ECO:0000313" key="11">
    <source>
        <dbReference type="EMBL" id="MDQ0480323.1"/>
    </source>
</evidence>
<keyword evidence="11" id="KW-0378">Hydrolase</keyword>
<accession>A0ABU0JW09</accession>
<gene>
    <name evidence="11" type="ORF">QOZ93_002071</name>
</gene>
<evidence type="ECO:0000256" key="6">
    <source>
        <dbReference type="ARBA" id="ARBA00023136"/>
    </source>
</evidence>
<dbReference type="InterPro" id="IPR036640">
    <property type="entry name" value="ABC1_TM_sf"/>
</dbReference>
<evidence type="ECO:0000313" key="12">
    <source>
        <dbReference type="Proteomes" id="UP001224418"/>
    </source>
</evidence>
<feature type="transmembrane region" description="Helical" evidence="8">
    <location>
        <begin position="246"/>
        <end position="264"/>
    </location>
</feature>
<keyword evidence="3" id="KW-0547">Nucleotide-binding</keyword>
<keyword evidence="6 8" id="KW-0472">Membrane</keyword>
<keyword evidence="2 8" id="KW-0812">Transmembrane</keyword>
<evidence type="ECO:0000259" key="10">
    <source>
        <dbReference type="PROSITE" id="PS50929"/>
    </source>
</evidence>
<feature type="domain" description="ABC transmembrane type-1" evidence="10">
    <location>
        <begin position="24"/>
        <end position="299"/>
    </location>
</feature>
<dbReference type="GO" id="GO:0005524">
    <property type="term" value="F:ATP binding"/>
    <property type="evidence" value="ECO:0007669"/>
    <property type="project" value="UniProtKB-KW"/>
</dbReference>
<feature type="transmembrane region" description="Helical" evidence="8">
    <location>
        <begin position="56"/>
        <end position="77"/>
    </location>
</feature>
<dbReference type="Pfam" id="PF00005">
    <property type="entry name" value="ABC_tran"/>
    <property type="match status" value="1"/>
</dbReference>
<feature type="coiled-coil region" evidence="7">
    <location>
        <begin position="290"/>
        <end position="317"/>
    </location>
</feature>
<evidence type="ECO:0000259" key="9">
    <source>
        <dbReference type="PROSITE" id="PS50893"/>
    </source>
</evidence>
<keyword evidence="12" id="KW-1185">Reference proteome</keyword>
<evidence type="ECO:0000256" key="2">
    <source>
        <dbReference type="ARBA" id="ARBA00022692"/>
    </source>
</evidence>
<reference evidence="11 12" key="1">
    <citation type="submission" date="2023-07" db="EMBL/GenBank/DDBJ databases">
        <title>Genomic Encyclopedia of Type Strains, Phase IV (KMG-IV): sequencing the most valuable type-strain genomes for metagenomic binning, comparative biology and taxonomic classification.</title>
        <authorList>
            <person name="Goeker M."/>
        </authorList>
    </citation>
    <scope>NUCLEOTIDE SEQUENCE [LARGE SCALE GENOMIC DNA]</scope>
    <source>
        <strain evidence="11 12">DSM 1400</strain>
    </source>
</reference>
<dbReference type="InterPro" id="IPR003593">
    <property type="entry name" value="AAA+_ATPase"/>
</dbReference>
<evidence type="ECO:0000256" key="8">
    <source>
        <dbReference type="SAM" id="Phobius"/>
    </source>
</evidence>